<dbReference type="PANTHER" id="PTHR47706:SF10">
    <property type="entry name" value="NMRA-LIKE DOMAIN-CONTAINING PROTEIN"/>
    <property type="match status" value="1"/>
</dbReference>
<evidence type="ECO:0000256" key="2">
    <source>
        <dbReference type="ARBA" id="ARBA00023002"/>
    </source>
</evidence>
<dbReference type="InterPro" id="IPR051609">
    <property type="entry name" value="NmrA/Isoflavone_reductase-like"/>
</dbReference>
<organism evidence="4 5">
    <name type="scientific">Massarina eburnea CBS 473.64</name>
    <dbReference type="NCBI Taxonomy" id="1395130"/>
    <lineage>
        <taxon>Eukaryota</taxon>
        <taxon>Fungi</taxon>
        <taxon>Dikarya</taxon>
        <taxon>Ascomycota</taxon>
        <taxon>Pezizomycotina</taxon>
        <taxon>Dothideomycetes</taxon>
        <taxon>Pleosporomycetidae</taxon>
        <taxon>Pleosporales</taxon>
        <taxon>Massarineae</taxon>
        <taxon>Massarinaceae</taxon>
        <taxon>Massarina</taxon>
    </lineage>
</organism>
<dbReference type="OrthoDB" id="9984533at2759"/>
<keyword evidence="2" id="KW-0560">Oxidoreductase</keyword>
<proteinExistence type="predicted"/>
<sequence length="324" mass="35550">MAIEKVLVIGNRDIARSIVGALSSAPRLTEKCPSYRISMLTWGSQTPYLPHDVPPGSITHKTSDFTSSSLEAAFKGEDVIIITVSGGSYKSQTTIIEAAIAAGVKRFVPHEFGYDTLNLAVQQRVYGGVERAAIIERLRNEGSKDGVFLEWVGVAVGCILDPMLLNGNLGFDLVWQSGTINGTGNEAFPVTSLERAGMVVESILRHWEEVKNQYVYAAGVITSGNEIATALEKNTKSKWCLDHSEVDDCVREGRSRIERGFLDSGMFLLERSVLYDEALHAAHPFQHRNVNDLLNLRPETIHDIVSRVVHDFDHHGKPSCGCGS</sequence>
<dbReference type="SUPFAM" id="SSF51735">
    <property type="entry name" value="NAD(P)-binding Rossmann-fold domains"/>
    <property type="match status" value="1"/>
</dbReference>
<name>A0A6A6RPY4_9PLEO</name>
<accession>A0A6A6RPY4</accession>
<evidence type="ECO:0000313" key="4">
    <source>
        <dbReference type="EMBL" id="KAF2637292.1"/>
    </source>
</evidence>
<evidence type="ECO:0000259" key="3">
    <source>
        <dbReference type="Pfam" id="PF05368"/>
    </source>
</evidence>
<dbReference type="GO" id="GO:0016491">
    <property type="term" value="F:oxidoreductase activity"/>
    <property type="evidence" value="ECO:0007669"/>
    <property type="project" value="UniProtKB-KW"/>
</dbReference>
<dbReference type="Pfam" id="PF05368">
    <property type="entry name" value="NmrA"/>
    <property type="match status" value="1"/>
</dbReference>
<dbReference type="EMBL" id="MU006794">
    <property type="protein sequence ID" value="KAF2637292.1"/>
    <property type="molecule type" value="Genomic_DNA"/>
</dbReference>
<evidence type="ECO:0000256" key="1">
    <source>
        <dbReference type="ARBA" id="ARBA00022857"/>
    </source>
</evidence>
<keyword evidence="1" id="KW-0521">NADP</keyword>
<dbReference type="AlphaFoldDB" id="A0A6A6RPY4"/>
<dbReference type="Gene3D" id="3.90.25.10">
    <property type="entry name" value="UDP-galactose 4-epimerase, domain 1"/>
    <property type="match status" value="1"/>
</dbReference>
<dbReference type="InterPro" id="IPR036291">
    <property type="entry name" value="NAD(P)-bd_dom_sf"/>
</dbReference>
<keyword evidence="5" id="KW-1185">Reference proteome</keyword>
<dbReference type="Proteomes" id="UP000799753">
    <property type="component" value="Unassembled WGS sequence"/>
</dbReference>
<dbReference type="Gene3D" id="3.40.50.720">
    <property type="entry name" value="NAD(P)-binding Rossmann-like Domain"/>
    <property type="match status" value="1"/>
</dbReference>
<dbReference type="InterPro" id="IPR008030">
    <property type="entry name" value="NmrA-like"/>
</dbReference>
<feature type="domain" description="NmrA-like" evidence="3">
    <location>
        <begin position="66"/>
        <end position="116"/>
    </location>
</feature>
<reference evidence="4" key="1">
    <citation type="journal article" date="2020" name="Stud. Mycol.">
        <title>101 Dothideomycetes genomes: a test case for predicting lifestyles and emergence of pathogens.</title>
        <authorList>
            <person name="Haridas S."/>
            <person name="Albert R."/>
            <person name="Binder M."/>
            <person name="Bloem J."/>
            <person name="Labutti K."/>
            <person name="Salamov A."/>
            <person name="Andreopoulos B."/>
            <person name="Baker S."/>
            <person name="Barry K."/>
            <person name="Bills G."/>
            <person name="Bluhm B."/>
            <person name="Cannon C."/>
            <person name="Castanera R."/>
            <person name="Culley D."/>
            <person name="Daum C."/>
            <person name="Ezra D."/>
            <person name="Gonzalez J."/>
            <person name="Henrissat B."/>
            <person name="Kuo A."/>
            <person name="Liang C."/>
            <person name="Lipzen A."/>
            <person name="Lutzoni F."/>
            <person name="Magnuson J."/>
            <person name="Mondo S."/>
            <person name="Nolan M."/>
            <person name="Ohm R."/>
            <person name="Pangilinan J."/>
            <person name="Park H.-J."/>
            <person name="Ramirez L."/>
            <person name="Alfaro M."/>
            <person name="Sun H."/>
            <person name="Tritt A."/>
            <person name="Yoshinaga Y."/>
            <person name="Zwiers L.-H."/>
            <person name="Turgeon B."/>
            <person name="Goodwin S."/>
            <person name="Spatafora J."/>
            <person name="Crous P."/>
            <person name="Grigoriev I."/>
        </authorList>
    </citation>
    <scope>NUCLEOTIDE SEQUENCE</scope>
    <source>
        <strain evidence="4">CBS 473.64</strain>
    </source>
</reference>
<gene>
    <name evidence="4" type="ORF">P280DRAFT_114288</name>
</gene>
<dbReference type="PANTHER" id="PTHR47706">
    <property type="entry name" value="NMRA-LIKE FAMILY PROTEIN"/>
    <property type="match status" value="1"/>
</dbReference>
<evidence type="ECO:0000313" key="5">
    <source>
        <dbReference type="Proteomes" id="UP000799753"/>
    </source>
</evidence>
<protein>
    <recommendedName>
        <fullName evidence="3">NmrA-like domain-containing protein</fullName>
    </recommendedName>
</protein>